<keyword evidence="10" id="KW-1185">Reference proteome</keyword>
<evidence type="ECO:0000313" key="10">
    <source>
        <dbReference type="Proteomes" id="UP000504603"/>
    </source>
</evidence>
<dbReference type="GO" id="GO:0016985">
    <property type="term" value="F:mannan endo-1,4-beta-mannosidase activity"/>
    <property type="evidence" value="ECO:0007669"/>
    <property type="project" value="UniProtKB-EC"/>
</dbReference>
<feature type="chain" id="PRO_5027010627" description="mannan endo-1,4-beta-mannosidase" evidence="8">
    <location>
        <begin position="20"/>
        <end position="405"/>
    </location>
</feature>
<gene>
    <name evidence="11" type="primary">LOC111012035</name>
</gene>
<evidence type="ECO:0000259" key="9">
    <source>
        <dbReference type="Pfam" id="PF26410"/>
    </source>
</evidence>
<evidence type="ECO:0000256" key="4">
    <source>
        <dbReference type="ARBA" id="ARBA00012706"/>
    </source>
</evidence>
<dbReference type="PANTHER" id="PTHR31451:SF53">
    <property type="entry name" value="MANNAN ENDO-1,4-BETA-MANNOSIDASE"/>
    <property type="match status" value="1"/>
</dbReference>
<dbReference type="SUPFAM" id="SSF51445">
    <property type="entry name" value="(Trans)glycosidases"/>
    <property type="match status" value="1"/>
</dbReference>
<feature type="signal peptide" evidence="8">
    <location>
        <begin position="1"/>
        <end position="19"/>
    </location>
</feature>
<dbReference type="EC" id="3.2.1.78" evidence="4"/>
<keyword evidence="8" id="KW-0732">Signal</keyword>
<keyword evidence="7" id="KW-0326">Glycosidase</keyword>
<dbReference type="KEGG" id="mcha:111012035"/>
<sequence length="405" mass="45453">MRWLVWGVLLVLLGGHSSSSSPAPAPAAFVGIGDGHFQLNGSPFVFNGFNSYWMMSVGADPNQRRKVSDAFRDAAAAGLTVCRTWAFADGGYHALQISPGVYDESVFQALDFVIWEARKYGIWIILSLVNNYGDYGGRPQYVRWARAAGAQIHNDDDFYTNQLIKGFYTGHVEKVLTRKNTMSGLRYMDDPTIMGWELMNEPRCEVDSSGATVNRWVEEMGTYVKSIDKKHLVGIGMEGFYGDSNPSRIKFNPNGYKVGTDFVTNNLIKVIDFATIHAYPDSWLPGQSEATKMAFLEEWMKIHWSDSKTILKKPLIFAEFGKSTKNQNQNQAFSVRDRDSFLTKVYSNIYNLARNGTTMAGGLVWQVMAEGMESYYDGYEIVLSQNPLTTAIIMQQSKNMAALQH</sequence>
<evidence type="ECO:0000313" key="11">
    <source>
        <dbReference type="RefSeq" id="XP_022141751.1"/>
    </source>
</evidence>
<protein>
    <recommendedName>
        <fullName evidence="4">mannan endo-1,4-beta-mannosidase</fullName>
        <ecNumber evidence="4">3.2.1.78</ecNumber>
    </recommendedName>
</protein>
<comment type="catalytic activity">
    <reaction evidence="1">
        <text>Random hydrolysis of (1-&gt;4)-beta-D-mannosidic linkages in mannans, galactomannans and glucomannans.</text>
        <dbReference type="EC" id="3.2.1.78"/>
    </reaction>
</comment>
<dbReference type="Pfam" id="PF26410">
    <property type="entry name" value="GH5_mannosidase"/>
    <property type="match status" value="1"/>
</dbReference>
<evidence type="ECO:0000256" key="7">
    <source>
        <dbReference type="ARBA" id="ARBA00023295"/>
    </source>
</evidence>
<reference evidence="11" key="1">
    <citation type="submission" date="2025-08" db="UniProtKB">
        <authorList>
            <consortium name="RefSeq"/>
        </authorList>
    </citation>
    <scope>IDENTIFICATION</scope>
    <source>
        <strain evidence="11">OHB3-1</strain>
    </source>
</reference>
<dbReference type="PANTHER" id="PTHR31451">
    <property type="match status" value="1"/>
</dbReference>
<name>A0A6J1CK63_MOMCH</name>
<feature type="domain" description="Glycoside hydrolase family 5" evidence="9">
    <location>
        <begin position="28"/>
        <end position="366"/>
    </location>
</feature>
<dbReference type="RefSeq" id="XP_022141751.1">
    <property type="nucleotide sequence ID" value="XM_022286059.1"/>
</dbReference>
<dbReference type="GO" id="GO:0005576">
    <property type="term" value="C:extracellular region"/>
    <property type="evidence" value="ECO:0007669"/>
    <property type="project" value="UniProtKB-SubCell"/>
</dbReference>
<evidence type="ECO:0000256" key="5">
    <source>
        <dbReference type="ARBA" id="ARBA00022525"/>
    </source>
</evidence>
<dbReference type="GO" id="GO:0000272">
    <property type="term" value="P:polysaccharide catabolic process"/>
    <property type="evidence" value="ECO:0007669"/>
    <property type="project" value="InterPro"/>
</dbReference>
<evidence type="ECO:0000256" key="3">
    <source>
        <dbReference type="ARBA" id="ARBA00005641"/>
    </source>
</evidence>
<evidence type="ECO:0000256" key="2">
    <source>
        <dbReference type="ARBA" id="ARBA00004613"/>
    </source>
</evidence>
<dbReference type="OrthoDB" id="406631at2759"/>
<dbReference type="Proteomes" id="UP000504603">
    <property type="component" value="Unplaced"/>
</dbReference>
<dbReference type="FunFam" id="3.20.20.80:FF:000012">
    <property type="entry name" value="Mannan endo-1,4-beta-mannosidase 6"/>
    <property type="match status" value="1"/>
</dbReference>
<evidence type="ECO:0000256" key="1">
    <source>
        <dbReference type="ARBA" id="ARBA00001678"/>
    </source>
</evidence>
<accession>A0A6J1CK63</accession>
<proteinExistence type="inferred from homology"/>
<dbReference type="InterPro" id="IPR001547">
    <property type="entry name" value="Glyco_hydro_5"/>
</dbReference>
<comment type="similarity">
    <text evidence="3">Belongs to the glycosyl hydrolase 5 (cellulase A) family.</text>
</comment>
<dbReference type="GeneID" id="111012035"/>
<evidence type="ECO:0000256" key="8">
    <source>
        <dbReference type="SAM" id="SignalP"/>
    </source>
</evidence>
<keyword evidence="6" id="KW-0378">Hydrolase</keyword>
<keyword evidence="5" id="KW-0964">Secreted</keyword>
<organism evidence="10 11">
    <name type="scientific">Momordica charantia</name>
    <name type="common">Bitter gourd</name>
    <name type="synonym">Balsam pear</name>
    <dbReference type="NCBI Taxonomy" id="3673"/>
    <lineage>
        <taxon>Eukaryota</taxon>
        <taxon>Viridiplantae</taxon>
        <taxon>Streptophyta</taxon>
        <taxon>Embryophyta</taxon>
        <taxon>Tracheophyta</taxon>
        <taxon>Spermatophyta</taxon>
        <taxon>Magnoliopsida</taxon>
        <taxon>eudicotyledons</taxon>
        <taxon>Gunneridae</taxon>
        <taxon>Pentapetalae</taxon>
        <taxon>rosids</taxon>
        <taxon>fabids</taxon>
        <taxon>Cucurbitales</taxon>
        <taxon>Cucurbitaceae</taxon>
        <taxon>Momordiceae</taxon>
        <taxon>Momordica</taxon>
    </lineage>
</organism>
<dbReference type="Gene3D" id="3.20.20.80">
    <property type="entry name" value="Glycosidases"/>
    <property type="match status" value="1"/>
</dbReference>
<dbReference type="InterPro" id="IPR045053">
    <property type="entry name" value="MAN-like"/>
</dbReference>
<comment type="subcellular location">
    <subcellularLocation>
        <location evidence="2">Secreted</location>
    </subcellularLocation>
</comment>
<dbReference type="InterPro" id="IPR017853">
    <property type="entry name" value="GH"/>
</dbReference>
<evidence type="ECO:0000256" key="6">
    <source>
        <dbReference type="ARBA" id="ARBA00022801"/>
    </source>
</evidence>
<dbReference type="AlphaFoldDB" id="A0A6J1CK63"/>